<gene>
    <name evidence="2" type="ORF">OFUS_LOCUS9723</name>
</gene>
<keyword evidence="1" id="KW-0732">Signal</keyword>
<evidence type="ECO:0000313" key="3">
    <source>
        <dbReference type="Proteomes" id="UP000749559"/>
    </source>
</evidence>
<evidence type="ECO:0000313" key="2">
    <source>
        <dbReference type="EMBL" id="CAH1783376.1"/>
    </source>
</evidence>
<name>A0A8S4NP22_OWEFU</name>
<evidence type="ECO:0000256" key="1">
    <source>
        <dbReference type="SAM" id="SignalP"/>
    </source>
</evidence>
<proteinExistence type="predicted"/>
<protein>
    <submittedName>
        <fullName evidence="2">Uncharacterized protein</fullName>
    </submittedName>
</protein>
<reference evidence="2" key="1">
    <citation type="submission" date="2022-03" db="EMBL/GenBank/DDBJ databases">
        <authorList>
            <person name="Martin C."/>
        </authorList>
    </citation>
    <scope>NUCLEOTIDE SEQUENCE</scope>
</reference>
<accession>A0A8S4NP22</accession>
<comment type="caution">
    <text evidence="2">The sequence shown here is derived from an EMBL/GenBank/DDBJ whole genome shotgun (WGS) entry which is preliminary data.</text>
</comment>
<organism evidence="2 3">
    <name type="scientific">Owenia fusiformis</name>
    <name type="common">Polychaete worm</name>
    <dbReference type="NCBI Taxonomy" id="6347"/>
    <lineage>
        <taxon>Eukaryota</taxon>
        <taxon>Metazoa</taxon>
        <taxon>Spiralia</taxon>
        <taxon>Lophotrochozoa</taxon>
        <taxon>Annelida</taxon>
        <taxon>Polychaeta</taxon>
        <taxon>Sedentaria</taxon>
        <taxon>Canalipalpata</taxon>
        <taxon>Sabellida</taxon>
        <taxon>Oweniida</taxon>
        <taxon>Oweniidae</taxon>
        <taxon>Owenia</taxon>
    </lineage>
</organism>
<dbReference type="EMBL" id="CAIIXF020000005">
    <property type="protein sequence ID" value="CAH1783376.1"/>
    <property type="molecule type" value="Genomic_DNA"/>
</dbReference>
<dbReference type="Proteomes" id="UP000749559">
    <property type="component" value="Unassembled WGS sequence"/>
</dbReference>
<sequence length="258" mass="29007">MKGKTSFNAILMLCFLQAFECGKKAGCCDKGRMSKRSSGLVTFSAIMDSKVPGLSNAPEDGLTRVWGTIDRDVKTDEDIFQKGREFLSYVKERYNVDMSILTDEELKMGRNVVFGNLTFMGYVLNADLRVVTETTPIQRVTHYKNAKFRSVGYVIVATEDTILEGGKWSGLMTKNSAIFAETGIIDSKESEVDEEPHILSVRTLGVHPAKFYQGKYVNVNTLEAEVWSNKYGHGLQYGIDMHPVFVQTFVNVFFKDDE</sequence>
<dbReference type="AlphaFoldDB" id="A0A8S4NP22"/>
<keyword evidence="3" id="KW-1185">Reference proteome</keyword>
<feature type="chain" id="PRO_5035793365" evidence="1">
    <location>
        <begin position="19"/>
        <end position="258"/>
    </location>
</feature>
<feature type="signal peptide" evidence="1">
    <location>
        <begin position="1"/>
        <end position="18"/>
    </location>
</feature>